<dbReference type="Gene3D" id="2.60.470.10">
    <property type="entry name" value="Acid-sensing ion channels like domains"/>
    <property type="match status" value="2"/>
</dbReference>
<dbReference type="VEuPathDB" id="VectorBase:SCAU004576"/>
<feature type="transmembrane region" description="Helical" evidence="13">
    <location>
        <begin position="435"/>
        <end position="457"/>
    </location>
</feature>
<evidence type="ECO:0000313" key="15">
    <source>
        <dbReference type="Proteomes" id="UP000095300"/>
    </source>
</evidence>
<keyword evidence="8 12" id="KW-0406">Ion transport</keyword>
<name>A0A1I8P3T6_STOCA</name>
<evidence type="ECO:0000256" key="4">
    <source>
        <dbReference type="ARBA" id="ARBA00022461"/>
    </source>
</evidence>
<evidence type="ECO:0000256" key="5">
    <source>
        <dbReference type="ARBA" id="ARBA00022692"/>
    </source>
</evidence>
<dbReference type="STRING" id="35570.A0A1I8P3T6"/>
<dbReference type="Pfam" id="PF00858">
    <property type="entry name" value="ASC"/>
    <property type="match status" value="3"/>
</dbReference>
<keyword evidence="10 12" id="KW-0739">Sodium transport</keyword>
<feature type="transmembrane region" description="Helical" evidence="13">
    <location>
        <begin position="375"/>
        <end position="398"/>
    </location>
</feature>
<evidence type="ECO:0000256" key="13">
    <source>
        <dbReference type="SAM" id="Phobius"/>
    </source>
</evidence>
<dbReference type="GO" id="GO:0015280">
    <property type="term" value="F:ligand-gated sodium channel activity"/>
    <property type="evidence" value="ECO:0007669"/>
    <property type="project" value="TreeGrafter"/>
</dbReference>
<evidence type="ECO:0000256" key="9">
    <source>
        <dbReference type="ARBA" id="ARBA00023136"/>
    </source>
</evidence>
<keyword evidence="11 12" id="KW-0407">Ion channel</keyword>
<dbReference type="OrthoDB" id="6021021at2759"/>
<keyword evidence="4 12" id="KW-0894">Sodium channel</keyword>
<keyword evidence="3 12" id="KW-0813">Transport</keyword>
<evidence type="ECO:0000256" key="11">
    <source>
        <dbReference type="ARBA" id="ARBA00023303"/>
    </source>
</evidence>
<evidence type="ECO:0000256" key="2">
    <source>
        <dbReference type="ARBA" id="ARBA00007193"/>
    </source>
</evidence>
<dbReference type="InterPro" id="IPR001873">
    <property type="entry name" value="ENaC"/>
</dbReference>
<keyword evidence="6 13" id="KW-1133">Transmembrane helix</keyword>
<keyword evidence="7" id="KW-0915">Sodium</keyword>
<dbReference type="Proteomes" id="UP000095300">
    <property type="component" value="Unassembled WGS sequence"/>
</dbReference>
<dbReference type="Gene3D" id="1.10.287.770">
    <property type="entry name" value="YojJ-like"/>
    <property type="match status" value="2"/>
</dbReference>
<keyword evidence="5 12" id="KW-0812">Transmembrane</keyword>
<sequence length="837" mass="96674">MYTMLTQRHRDQVLITLVDTSREPIYTTSFPAVAVCPLNHVNWIRYTLAEEKFLPRNPSMETKRIFAELLAALEIPYSVYNIILYDLLLFVAFRCEEIFDWCIYDDTEYDCCKIFVQERTERGICLVFNSMVSTESKMKQLSDNYYPWRARTGGEGSGLSFKLRYNKDYVRPGSKLPFSFSILIKEADEWSYSPFNILKPNSRNTIMVTPIFTETSANTRHIDPQKRRCMFSDETSLIYDRIEGLPFNRLNCLVQCEQKFVMKYCNCTLSMFFPGMPQYRNKECRVSDLKCIYEHKDIFNYLKGPLQDEYINDTRRGMVCDCVHNCVSLLFLVSINSQPLQSPNTTDPEIDVDIYFAKNTMTKYAARLQYTYMDLAANFGGVLGLCLGASALSLLRFGSQPSAMSKQKIILQSLLKFCDSGFHGANHAIDSKNRLVLRVFWLLIVFGALVGCIFMYWKLTGRHQEKILVTVVESSQKPIHNIAFPAVAVCPFNHINWMRHKSAEEKFLPQNSTEETIKIFHDLLVAMERLTFTTLNDIELLLRNPNIPKSIQNIVLYDLALFMAFRCNEIFVWCIYDETHLDCCKVFITERTERGICLVFNSLISDESKIKQLSDNYYPWRARTGGEGSGLSFKLRYNKAFVRPGSTLPFSFSILIKEADEWSYSPFNILKPNSRNTIMVTPIFTETSANTRHIDPQKRRYIFNYIKGPLQDEFINDTSRGMVCNCVHNCVSLIFLLSINSQHLQSANNTVPEIDLDVHFVKNTMTKYASRLQYTNMDLAANFGGILGLCLGASVLSVAEVVYAAIRTLFALLIFKWNKRRRQRRVHKVKIYINNAP</sequence>
<proteinExistence type="inferred from homology"/>
<keyword evidence="15" id="KW-1185">Reference proteome</keyword>
<reference evidence="14" key="1">
    <citation type="submission" date="2020-05" db="UniProtKB">
        <authorList>
            <consortium name="EnsemblMetazoa"/>
        </authorList>
    </citation>
    <scope>IDENTIFICATION</scope>
    <source>
        <strain evidence="14">USDA</strain>
    </source>
</reference>
<dbReference type="GO" id="GO:0005886">
    <property type="term" value="C:plasma membrane"/>
    <property type="evidence" value="ECO:0007669"/>
    <property type="project" value="TreeGrafter"/>
</dbReference>
<dbReference type="PANTHER" id="PTHR11690">
    <property type="entry name" value="AMILORIDE-SENSITIVE SODIUM CHANNEL-RELATED"/>
    <property type="match status" value="1"/>
</dbReference>
<dbReference type="AlphaFoldDB" id="A0A1I8P3T6"/>
<evidence type="ECO:0000256" key="10">
    <source>
        <dbReference type="ARBA" id="ARBA00023201"/>
    </source>
</evidence>
<evidence type="ECO:0000256" key="7">
    <source>
        <dbReference type="ARBA" id="ARBA00023053"/>
    </source>
</evidence>
<keyword evidence="9 13" id="KW-0472">Membrane</keyword>
<protein>
    <recommendedName>
        <fullName evidence="16">Pickpocket protein 19-like</fullName>
    </recommendedName>
</protein>
<evidence type="ECO:0008006" key="16">
    <source>
        <dbReference type="Google" id="ProtNLM"/>
    </source>
</evidence>
<evidence type="ECO:0000256" key="3">
    <source>
        <dbReference type="ARBA" id="ARBA00022448"/>
    </source>
</evidence>
<evidence type="ECO:0000313" key="14">
    <source>
        <dbReference type="EnsemblMetazoa" id="SCAU004576-PA"/>
    </source>
</evidence>
<dbReference type="EnsemblMetazoa" id="SCAU004576-RA">
    <property type="protein sequence ID" value="SCAU004576-PA"/>
    <property type="gene ID" value="SCAU004576"/>
</dbReference>
<gene>
    <name evidence="14" type="primary">106080564</name>
</gene>
<evidence type="ECO:0000256" key="1">
    <source>
        <dbReference type="ARBA" id="ARBA00004141"/>
    </source>
</evidence>
<evidence type="ECO:0000256" key="8">
    <source>
        <dbReference type="ARBA" id="ARBA00023065"/>
    </source>
</evidence>
<dbReference type="PANTHER" id="PTHR11690:SF288">
    <property type="entry name" value="AMILORIDE-SENSITIVE NA+ CHANNEL-RELATED"/>
    <property type="match status" value="1"/>
</dbReference>
<evidence type="ECO:0000256" key="12">
    <source>
        <dbReference type="RuleBase" id="RU000679"/>
    </source>
</evidence>
<evidence type="ECO:0000256" key="6">
    <source>
        <dbReference type="ARBA" id="ARBA00022989"/>
    </source>
</evidence>
<organism evidence="14 15">
    <name type="scientific">Stomoxys calcitrans</name>
    <name type="common">Stable fly</name>
    <name type="synonym">Conops calcitrans</name>
    <dbReference type="NCBI Taxonomy" id="35570"/>
    <lineage>
        <taxon>Eukaryota</taxon>
        <taxon>Metazoa</taxon>
        <taxon>Ecdysozoa</taxon>
        <taxon>Arthropoda</taxon>
        <taxon>Hexapoda</taxon>
        <taxon>Insecta</taxon>
        <taxon>Pterygota</taxon>
        <taxon>Neoptera</taxon>
        <taxon>Endopterygota</taxon>
        <taxon>Diptera</taxon>
        <taxon>Brachycera</taxon>
        <taxon>Muscomorpha</taxon>
        <taxon>Muscoidea</taxon>
        <taxon>Muscidae</taxon>
        <taxon>Stomoxys</taxon>
    </lineage>
</organism>
<comment type="similarity">
    <text evidence="2 12">Belongs to the amiloride-sensitive sodium channel (TC 1.A.6) family.</text>
</comment>
<feature type="transmembrane region" description="Helical" evidence="13">
    <location>
        <begin position="786"/>
        <end position="815"/>
    </location>
</feature>
<accession>A0A1I8P3T6</accession>
<comment type="subcellular location">
    <subcellularLocation>
        <location evidence="1">Membrane</location>
        <topology evidence="1">Multi-pass membrane protein</topology>
    </subcellularLocation>
</comment>